<feature type="non-terminal residue" evidence="1">
    <location>
        <position position="488"/>
    </location>
</feature>
<evidence type="ECO:0000313" key="1">
    <source>
        <dbReference type="EMBL" id="OWY95866.1"/>
    </source>
</evidence>
<reference evidence="2" key="1">
    <citation type="submission" date="2017-03" db="EMBL/GenBank/DDBJ databases">
        <title>Phytopthora megakarya and P. palmivora, two closely related causual agents of cacao black pod achieved similar genome size and gene model numbers by different mechanisms.</title>
        <authorList>
            <person name="Ali S."/>
            <person name="Shao J."/>
            <person name="Larry D.J."/>
            <person name="Kronmiller B."/>
            <person name="Shen D."/>
            <person name="Strem M.D."/>
            <person name="Melnick R.L."/>
            <person name="Guiltinan M.J."/>
            <person name="Tyler B.M."/>
            <person name="Meinhardt L.W."/>
            <person name="Bailey B.A."/>
        </authorList>
    </citation>
    <scope>NUCLEOTIDE SEQUENCE [LARGE SCALE GENOMIC DNA]</scope>
    <source>
        <strain evidence="2">zdho120</strain>
    </source>
</reference>
<gene>
    <name evidence="1" type="ORF">PHMEG_00034016</name>
</gene>
<accession>A0A225UTJ4</accession>
<sequence>MQSSGFGKSRLLKQLAERNSRYEVLLDDRLLDMTVLYLCMDNEGATGFPRTTTKLNSWLFPKEDCTVESIAVNLLKAFTYFVNHSDVNKPWDVLFKVGCDDDVIVEKLEKVDIQDKRSIEPELKRQRVVNSSGSEPDRTSKTSLLVLAIDEAGALFQIKNSQGIDAFQMLRQALTKLGGDVFAVLVDSQVSVLQQHSDEDNNEALFPPYVLTDTMNVMMIRPPGRRNSMNRVLAEDPKEVWEGLVSMGRPLWSSLNQKTITLDEQQFILNKVAASKLLLGQDVEHATSYTDSTFHGVSSLFCRVGVYPNANNLMATGLVPDHMSVLHYMIYKNDAHISSYVSDPILSFGASHLWYQLEPPALESYILPQFKVMLNNGVVDAGNIDEIVARIFLLLAMDAAIMGRTVMAKSTARKNFIFSGQFSGVLDFVDILMTENPGFQTVNADVDENNWYSNWRDHWKKWKIGFSHFVDLSEEPNGNMLWELLDRR</sequence>
<name>A0A225UTJ4_9STRA</name>
<keyword evidence="2" id="KW-1185">Reference proteome</keyword>
<dbReference type="Proteomes" id="UP000198211">
    <property type="component" value="Unassembled WGS sequence"/>
</dbReference>
<dbReference type="AlphaFoldDB" id="A0A225UTJ4"/>
<protein>
    <submittedName>
        <fullName evidence="1">Uncharacterized protein</fullName>
    </submittedName>
</protein>
<organism evidence="1 2">
    <name type="scientific">Phytophthora megakarya</name>
    <dbReference type="NCBI Taxonomy" id="4795"/>
    <lineage>
        <taxon>Eukaryota</taxon>
        <taxon>Sar</taxon>
        <taxon>Stramenopiles</taxon>
        <taxon>Oomycota</taxon>
        <taxon>Peronosporomycetes</taxon>
        <taxon>Peronosporales</taxon>
        <taxon>Peronosporaceae</taxon>
        <taxon>Phytophthora</taxon>
    </lineage>
</organism>
<dbReference type="PANTHER" id="PTHR33266">
    <property type="entry name" value="CHROMOSOME 15, WHOLE GENOME SHOTGUN SEQUENCE"/>
    <property type="match status" value="1"/>
</dbReference>
<dbReference type="STRING" id="4795.A0A225UTJ4"/>
<dbReference type="OrthoDB" id="128354at2759"/>
<evidence type="ECO:0000313" key="2">
    <source>
        <dbReference type="Proteomes" id="UP000198211"/>
    </source>
</evidence>
<proteinExistence type="predicted"/>
<comment type="caution">
    <text evidence="1">The sequence shown here is derived from an EMBL/GenBank/DDBJ whole genome shotgun (WGS) entry which is preliminary data.</text>
</comment>
<dbReference type="EMBL" id="NBNE01012404">
    <property type="protein sequence ID" value="OWY95866.1"/>
    <property type="molecule type" value="Genomic_DNA"/>
</dbReference>
<dbReference type="PANTHER" id="PTHR33266:SF1">
    <property type="entry name" value="F-BOX DOMAIN-CONTAINING PROTEIN"/>
    <property type="match status" value="1"/>
</dbReference>